<dbReference type="SUPFAM" id="SSF56112">
    <property type="entry name" value="Protein kinase-like (PK-like)"/>
    <property type="match status" value="1"/>
</dbReference>
<proteinExistence type="predicted"/>
<dbReference type="Pfam" id="PF04655">
    <property type="entry name" value="APH_6_hur"/>
    <property type="match status" value="1"/>
</dbReference>
<dbReference type="STRING" id="446471.Xcel_0261"/>
<evidence type="ECO:0000313" key="1">
    <source>
        <dbReference type="EMBL" id="ACZ29300.1"/>
    </source>
</evidence>
<dbReference type="Proteomes" id="UP000002255">
    <property type="component" value="Chromosome"/>
</dbReference>
<dbReference type="GO" id="GO:0050300">
    <property type="term" value="F:aminoglycoside 6-kinase activity"/>
    <property type="evidence" value="ECO:0007669"/>
    <property type="project" value="UniProtKB-EC"/>
</dbReference>
<keyword evidence="1" id="KW-0808">Transferase</keyword>
<dbReference type="InterPro" id="IPR011009">
    <property type="entry name" value="Kinase-like_dom_sf"/>
</dbReference>
<dbReference type="eggNOG" id="COG3570">
    <property type="taxonomic scope" value="Bacteria"/>
</dbReference>
<reference evidence="2" key="1">
    <citation type="submission" date="2009-11" db="EMBL/GenBank/DDBJ databases">
        <title>The complete chromosome of Xylanimonas cellulosilytica DSM 15894.</title>
        <authorList>
            <consortium name="US DOE Joint Genome Institute (JGI-PGF)"/>
            <person name="Lucas S."/>
            <person name="Copeland A."/>
            <person name="Lapidus A."/>
            <person name="Glavina del Rio T."/>
            <person name="Dalin E."/>
            <person name="Tice H."/>
            <person name="Bruce D."/>
            <person name="Goodwin L."/>
            <person name="Pitluck S."/>
            <person name="Kyrpides N."/>
            <person name="Mavromatis K."/>
            <person name="Ivanova N."/>
            <person name="Mikhailova N."/>
            <person name="Foster B."/>
            <person name="Clum A."/>
            <person name="Brettin T."/>
            <person name="Detter J.C."/>
            <person name="Han C."/>
            <person name="Larimer F."/>
            <person name="Land M."/>
            <person name="Hauser L."/>
            <person name="Markowitz V."/>
            <person name="Cheng J.F."/>
            <person name="Hugenholtz P."/>
            <person name="Woyke T."/>
            <person name="Wu D."/>
            <person name="Gehrich-Schroeter G."/>
            <person name="Schneider S."/>
            <person name="Pukall S.R."/>
            <person name="Klenk H.P."/>
            <person name="Eisen J.A."/>
        </authorList>
    </citation>
    <scope>NUCLEOTIDE SEQUENCE [LARGE SCALE GENOMIC DNA]</scope>
    <source>
        <strain evidence="2">DSM 15894 / CECT 5975 / LMG 20990 / XIL07</strain>
    </source>
</reference>
<dbReference type="InterPro" id="IPR006748">
    <property type="entry name" value="NH2Glyco/OHUrea_AB-resist_kin"/>
</dbReference>
<accession>D1BUQ9</accession>
<dbReference type="AlphaFoldDB" id="D1BUQ9"/>
<organism evidence="1 2">
    <name type="scientific">Xylanimonas cellulosilytica (strain DSM 15894 / JCM 12276 / CECT 5975 / KCTC 9989 / LMG 20990 / NBRC 107835 / XIL07)</name>
    <dbReference type="NCBI Taxonomy" id="446471"/>
    <lineage>
        <taxon>Bacteria</taxon>
        <taxon>Bacillati</taxon>
        <taxon>Actinomycetota</taxon>
        <taxon>Actinomycetes</taxon>
        <taxon>Micrococcales</taxon>
        <taxon>Promicromonosporaceae</taxon>
        <taxon>Xylanimonas</taxon>
    </lineage>
</organism>
<keyword evidence="2" id="KW-1185">Reference proteome</keyword>
<dbReference type="RefSeq" id="WP_012877045.1">
    <property type="nucleotide sequence ID" value="NC_013530.1"/>
</dbReference>
<reference evidence="1 2" key="2">
    <citation type="journal article" date="2010" name="Stand. Genomic Sci.">
        <title>Complete genome sequence of Xylanimonas cellulosilytica type strain (XIL07).</title>
        <authorList>
            <person name="Foster B."/>
            <person name="Pukall R."/>
            <person name="Abt B."/>
            <person name="Nolan M."/>
            <person name="Glavina Del Rio T."/>
            <person name="Chen F."/>
            <person name="Lucas S."/>
            <person name="Tice H."/>
            <person name="Pitluck S."/>
            <person name="Cheng J.-F."/>
            <person name="Chertkov O."/>
            <person name="Brettin T."/>
            <person name="Han C."/>
            <person name="Detter J.C."/>
            <person name="Bruce D."/>
            <person name="Goodwin L."/>
            <person name="Ivanova N."/>
            <person name="Mavromatis K."/>
            <person name="Pati A."/>
            <person name="Mikhailova N."/>
            <person name="Chen A."/>
            <person name="Palaniappan K."/>
            <person name="Land M."/>
            <person name="Hauser L."/>
            <person name="Chang Y.-J."/>
            <person name="Jeffries C.D."/>
            <person name="Chain P."/>
            <person name="Rohde M."/>
            <person name="Goeker M."/>
            <person name="Bristow J."/>
            <person name="Eisen J.A."/>
            <person name="Markowitz V."/>
            <person name="Hugenholtz P."/>
            <person name="Kyrpides N.C."/>
            <person name="Klenk H.-P."/>
            <person name="Lapidus A."/>
        </authorList>
    </citation>
    <scope>NUCLEOTIDE SEQUENCE [LARGE SCALE GENOMIC DNA]</scope>
    <source>
        <strain evidence="2">DSM 15894 / CECT 5975 / LMG 20990 / XIL07</strain>
    </source>
</reference>
<protein>
    <submittedName>
        <fullName evidence="1">6-kinase</fullName>
        <ecNumber evidence="1">2.7.1.72</ecNumber>
    </submittedName>
</protein>
<dbReference type="EMBL" id="CP001821">
    <property type="protein sequence ID" value="ACZ29300.1"/>
    <property type="molecule type" value="Genomic_DNA"/>
</dbReference>
<sequence>MDRTHVPEALAASHQEYWGDDARAWVDAAPAVLARLLDAWTLTPDGPATHGTVAWIVPVRRADGSPAVLKLQPQDEETVGEPTALAAWGGDGAVLMLEHDAASGAMLLERLDATRSLDTIDVDTALETIGGLARRLHAHAPPATTGLRRLADDAARILERTRVVAASSGPDLRDVLDRCAAVVTEVLPEPGDRLLHWDLHYRNVLAPLPGSAAAARGDWLAIDPKPLLGDPGYELLPAVHNRWELAVATGDPAREGLRRLDLLTEVMGLDRDRARAWTLARLLANLTWLAEGHRAWFADPDLTLARALLRRS</sequence>
<dbReference type="OrthoDB" id="3638028at2"/>
<gene>
    <name evidence="1" type="ordered locus">Xcel_0261</name>
</gene>
<dbReference type="EC" id="2.7.1.72" evidence="1"/>
<evidence type="ECO:0000313" key="2">
    <source>
        <dbReference type="Proteomes" id="UP000002255"/>
    </source>
</evidence>
<name>D1BUQ9_XYLCX</name>
<dbReference type="GO" id="GO:0019748">
    <property type="term" value="P:secondary metabolic process"/>
    <property type="evidence" value="ECO:0007669"/>
    <property type="project" value="InterPro"/>
</dbReference>
<dbReference type="KEGG" id="xce:Xcel_0261"/>
<dbReference type="HOGENOM" id="CLU_061172_2_1_11"/>